<sequence length="378" mass="42815">MAKIELCNITKRFGSLTALDDINIEVKDKEFFVLFGPAGAGKTTILKVIAGIEFPEVGEVKINDKNVNYVEPAKRNVSMVFENYALYPHLSIYDNIASPMRSPLYKKDEETIKKEVQRVASMMKIDHLLDRLPSQVSNGQRQRTALGRCLVREPNVFLMDEPIAHLDAKLRHFMRAELKEMQSSFDTTTIYVTHDYMEALSLGDRIAIINEGKILQIGTGDEVYLTPANEFVAKFIGEPEINLFDIELVKQDGMLYALMLGQETGYAIEKDVSDVIESGGYQNVRIGLRGNDLTFSFKQEDASYIEGKVYSVEPIGNKTILVIDVNGQLLRLVAPNDLKANLDEQIFVKIKMERAMFFNADDHKYIYRHNQAELLGVE</sequence>
<dbReference type="EMBL" id="CP042469">
    <property type="protein sequence ID" value="QOX62825.1"/>
    <property type="molecule type" value="Genomic_DNA"/>
</dbReference>
<keyword evidence="1" id="KW-0547">Nucleotide-binding</keyword>
<evidence type="ECO:0000313" key="2">
    <source>
        <dbReference type="Proteomes" id="UP000594014"/>
    </source>
</evidence>
<organism evidence="1 2">
    <name type="scientific">Anoxybacterium hadale</name>
    <dbReference type="NCBI Taxonomy" id="3408580"/>
    <lineage>
        <taxon>Bacteria</taxon>
        <taxon>Bacillati</taxon>
        <taxon>Bacillota</taxon>
        <taxon>Clostridia</taxon>
        <taxon>Peptostreptococcales</taxon>
        <taxon>Anaerovoracaceae</taxon>
        <taxon>Anoxybacterium</taxon>
    </lineage>
</organism>
<protein>
    <submittedName>
        <fullName evidence="1">ABC transporter ATP-binding protein</fullName>
    </submittedName>
</protein>
<name>A0ACD1A8R1_9FIRM</name>
<proteinExistence type="predicted"/>
<evidence type="ECO:0000313" key="1">
    <source>
        <dbReference type="EMBL" id="QOX62825.1"/>
    </source>
</evidence>
<keyword evidence="1" id="KW-0067">ATP-binding</keyword>
<dbReference type="Proteomes" id="UP000594014">
    <property type="component" value="Chromosome"/>
</dbReference>
<accession>A0ACD1A8R1</accession>
<reference evidence="1" key="1">
    <citation type="submission" date="2019-08" db="EMBL/GenBank/DDBJ databases">
        <title>Genome sequence of Clostridiales bacterium MT110.</title>
        <authorList>
            <person name="Cao J."/>
        </authorList>
    </citation>
    <scope>NUCLEOTIDE SEQUENCE</scope>
    <source>
        <strain evidence="1">MT110</strain>
    </source>
</reference>
<keyword evidence="2" id="KW-1185">Reference proteome</keyword>
<gene>
    <name evidence="1" type="ORF">FRZ06_05425</name>
</gene>